<keyword evidence="3" id="KW-1185">Reference proteome</keyword>
<dbReference type="EMBL" id="JABZEO010000020">
    <property type="protein sequence ID" value="NVZ11367.1"/>
    <property type="molecule type" value="Genomic_DNA"/>
</dbReference>
<proteinExistence type="predicted"/>
<dbReference type="Pfam" id="PF13362">
    <property type="entry name" value="Toprim_3"/>
    <property type="match status" value="1"/>
</dbReference>
<reference evidence="2 3" key="1">
    <citation type="submission" date="2020-06" db="EMBL/GenBank/DDBJ databases">
        <title>Whole-genome sequence of Allochromatium humboldtianum DSM 21881, type strain.</title>
        <authorList>
            <person name="Kyndt J.A."/>
            <person name="Meyer T.E."/>
        </authorList>
    </citation>
    <scope>NUCLEOTIDE SEQUENCE [LARGE SCALE GENOMIC DNA]</scope>
    <source>
        <strain evidence="2 3">DSM 21881</strain>
    </source>
</reference>
<evidence type="ECO:0000313" key="2">
    <source>
        <dbReference type="EMBL" id="NVZ11367.1"/>
    </source>
</evidence>
<gene>
    <name evidence="2" type="ORF">HW932_19130</name>
</gene>
<dbReference type="InterPro" id="IPR034154">
    <property type="entry name" value="TOPRIM_DnaG/twinkle"/>
</dbReference>
<dbReference type="AlphaFoldDB" id="A0A850RIR0"/>
<feature type="domain" description="Toprim" evidence="1">
    <location>
        <begin position="191"/>
        <end position="288"/>
    </location>
</feature>
<dbReference type="RefSeq" id="WP_176978068.1">
    <property type="nucleotide sequence ID" value="NZ_JABZEO010000020.1"/>
</dbReference>
<evidence type="ECO:0000259" key="1">
    <source>
        <dbReference type="Pfam" id="PF13362"/>
    </source>
</evidence>
<name>A0A850RIR0_9GAMM</name>
<protein>
    <submittedName>
        <fullName evidence="2">Toprim domain-containing protein</fullName>
    </submittedName>
</protein>
<evidence type="ECO:0000313" key="3">
    <source>
        <dbReference type="Proteomes" id="UP000592294"/>
    </source>
</evidence>
<comment type="caution">
    <text evidence="2">The sequence shown here is derived from an EMBL/GenBank/DDBJ whole genome shotgun (WGS) entry which is preliminary data.</text>
</comment>
<dbReference type="CDD" id="cd01029">
    <property type="entry name" value="TOPRIM_primases"/>
    <property type="match status" value="1"/>
</dbReference>
<accession>A0A850RIR0</accession>
<dbReference type="Proteomes" id="UP000592294">
    <property type="component" value="Unassembled WGS sequence"/>
</dbReference>
<organism evidence="2 3">
    <name type="scientific">Allochromatium humboldtianum</name>
    <dbReference type="NCBI Taxonomy" id="504901"/>
    <lineage>
        <taxon>Bacteria</taxon>
        <taxon>Pseudomonadati</taxon>
        <taxon>Pseudomonadota</taxon>
        <taxon>Gammaproteobacteria</taxon>
        <taxon>Chromatiales</taxon>
        <taxon>Chromatiaceae</taxon>
        <taxon>Allochromatium</taxon>
    </lineage>
</organism>
<sequence length="301" mass="32932">METWRAIDRFAEAIRAAGLGEPDIIGDGRIHRYYADGRRGQGPEWYKLHLNGLPAGAFGSWRLGMTESWCAKSRDEMNVIERADFSAMLAKARAERDAEQARQHQESANRAAAIWNQATPAPDAHPYLLKKGVRAHGTRVDRFGNLIIPASDGQRLTTLQFIAPDGGKKFLSGGRISGSWFAIGVEAAGAILIAEGFATAATLHQETGKPCVVAFNANNLLPVARAVRRLNPRADLIVCGDEDQWTPGNPGRTKARAAALDVGAKVLMPDFSGFDLSSKPTDWNDWYRLRPEIKASKEATR</sequence>
<dbReference type="InterPro" id="IPR006171">
    <property type="entry name" value="TOPRIM_dom"/>
</dbReference>